<dbReference type="Pfam" id="PF04886">
    <property type="entry name" value="PT"/>
    <property type="match status" value="1"/>
</dbReference>
<gene>
    <name evidence="4" type="ORF">HK105_204628</name>
</gene>
<dbReference type="Proteomes" id="UP001527925">
    <property type="component" value="Unassembled WGS sequence"/>
</dbReference>
<feature type="compositionally biased region" description="Low complexity" evidence="3">
    <location>
        <begin position="194"/>
        <end position="203"/>
    </location>
</feature>
<dbReference type="CDD" id="cd06464">
    <property type="entry name" value="ACD_sHsps-like"/>
    <property type="match status" value="1"/>
</dbReference>
<sequence>MFAIHSPVFVVQPHRFFEPEPACDIDMLSALEASLIEDIFGPQRRAACPCHHHAARHPAWQAPHHARSRIVHPALRAASPFAASPFAIGPSDIDRKGKRPMHQAASQPQPQPQPQSVPAPASPSPSAASLRSSADPRIPATPGIEPLLIPAEEYYGGVVPPKPKDENDVDFDDELEDGVESIHVPADESPAELAVEQPQPIEQPAEKPAEQPAEPAVEQPAEPVVEQPQIADSPAEMQAPVPDQPQHEAHADDTASEYSDWSIVNPKPAGETHRAAEQPTEQPAEQPIDKPADQPVDQPAEQPAEAEPQRTRTKSAKPVQITDDEYIYTMELPEGTTKASLSLQVERVRRQLEVKGDSGFERVIKLPTDADLDATRASVDDDAGALRIVFKRRGATKLRRVQIQ</sequence>
<feature type="compositionally biased region" description="Acidic residues" evidence="3">
    <location>
        <begin position="167"/>
        <end position="179"/>
    </location>
</feature>
<dbReference type="EMBL" id="JADGIZ020000020">
    <property type="protein sequence ID" value="KAL2915924.1"/>
    <property type="molecule type" value="Genomic_DNA"/>
</dbReference>
<proteinExistence type="predicted"/>
<accession>A0ABR4N8T2</accession>
<evidence type="ECO:0008006" key="6">
    <source>
        <dbReference type="Google" id="ProtNLM"/>
    </source>
</evidence>
<feature type="compositionally biased region" description="Low complexity" evidence="3">
    <location>
        <begin position="210"/>
        <end position="229"/>
    </location>
</feature>
<keyword evidence="5" id="KW-1185">Reference proteome</keyword>
<organism evidence="4 5">
    <name type="scientific">Polyrhizophydium stewartii</name>
    <dbReference type="NCBI Taxonomy" id="2732419"/>
    <lineage>
        <taxon>Eukaryota</taxon>
        <taxon>Fungi</taxon>
        <taxon>Fungi incertae sedis</taxon>
        <taxon>Chytridiomycota</taxon>
        <taxon>Chytridiomycota incertae sedis</taxon>
        <taxon>Chytridiomycetes</taxon>
        <taxon>Rhizophydiales</taxon>
        <taxon>Rhizophydiales incertae sedis</taxon>
        <taxon>Polyrhizophydium</taxon>
    </lineage>
</organism>
<reference evidence="4 5" key="1">
    <citation type="submission" date="2023-09" db="EMBL/GenBank/DDBJ databases">
        <title>Pangenome analysis of Batrachochytrium dendrobatidis and related Chytrids.</title>
        <authorList>
            <person name="Yacoub M.N."/>
            <person name="Stajich J.E."/>
            <person name="James T.Y."/>
        </authorList>
    </citation>
    <scope>NUCLEOTIDE SEQUENCE [LARGE SCALE GENOMIC DNA]</scope>
    <source>
        <strain evidence="4 5">JEL0888</strain>
    </source>
</reference>
<feature type="region of interest" description="Disordered" evidence="3">
    <location>
        <begin position="156"/>
        <end position="319"/>
    </location>
</feature>
<dbReference type="InterPro" id="IPR006970">
    <property type="entry name" value="PT"/>
</dbReference>
<keyword evidence="2" id="KW-0677">Repeat</keyword>
<evidence type="ECO:0000256" key="3">
    <source>
        <dbReference type="SAM" id="MobiDB-lite"/>
    </source>
</evidence>
<evidence type="ECO:0000313" key="5">
    <source>
        <dbReference type="Proteomes" id="UP001527925"/>
    </source>
</evidence>
<evidence type="ECO:0000256" key="2">
    <source>
        <dbReference type="ARBA" id="ARBA00022737"/>
    </source>
</evidence>
<name>A0ABR4N8T2_9FUNG</name>
<keyword evidence="1" id="KW-0732">Signal</keyword>
<protein>
    <recommendedName>
        <fullName evidence="6">SHSP domain-containing protein</fullName>
    </recommendedName>
</protein>
<feature type="compositionally biased region" description="Low complexity" evidence="3">
    <location>
        <begin position="293"/>
        <end position="306"/>
    </location>
</feature>
<comment type="caution">
    <text evidence="4">The sequence shown here is derived from an EMBL/GenBank/DDBJ whole genome shotgun (WGS) entry which is preliminary data.</text>
</comment>
<dbReference type="Gene3D" id="2.60.40.790">
    <property type="match status" value="1"/>
</dbReference>
<evidence type="ECO:0000313" key="4">
    <source>
        <dbReference type="EMBL" id="KAL2915924.1"/>
    </source>
</evidence>
<dbReference type="SUPFAM" id="SSF49764">
    <property type="entry name" value="HSP20-like chaperones"/>
    <property type="match status" value="1"/>
</dbReference>
<dbReference type="InterPro" id="IPR008978">
    <property type="entry name" value="HSP20-like_chaperone"/>
</dbReference>
<feature type="region of interest" description="Disordered" evidence="3">
    <location>
        <begin position="86"/>
        <end position="144"/>
    </location>
</feature>
<evidence type="ECO:0000256" key="1">
    <source>
        <dbReference type="ARBA" id="ARBA00022729"/>
    </source>
</evidence>
<feature type="compositionally biased region" description="Pro residues" evidence="3">
    <location>
        <begin position="109"/>
        <end position="123"/>
    </location>
</feature>